<evidence type="ECO:0000256" key="11">
    <source>
        <dbReference type="ARBA" id="ARBA00023049"/>
    </source>
</evidence>
<sequence length="425" mass="48330">MLRYSVLVFAVVAFAAAENAYKVFRITPENEEQFEFLYNLDDKVEGFDFWKSPSFVSQAADLMVAPEKLSYFSELMASKNIKYESFIDNVEALLEIESNNRTRIPSQTRAATFGWTSYHTLEEIYSWLDSLAQRYPSNVEVIIGGRTYEGRKIKGVKLSFAEGNKGVFIEGGIHAREWISHATVTYLINQFLISKDPAIRKVAESYDWYIFPVFNPDGYAFTHINVSNASMRMNFLAPIPFSGCYGTDMNRNWGFEWMIKIITLAVGASNDPCSEAYAGKYAFSEMETETLSKYITSISDKLFAYIAFHSYSQFLMFPYGHSKAHLDNYDEQYAIGKKAVEALSRRYGTYYKLGNIGEVIGYASGTSLDWVKSSFKLPLVYIYELRDRGNSGFVLPPNQIIPNGQEVMDSLVALFGEANKYGYPK</sequence>
<dbReference type="InterPro" id="IPR036990">
    <property type="entry name" value="M14A-like_propep"/>
</dbReference>
<dbReference type="InterPro" id="IPR057246">
    <property type="entry name" value="CARBOXYPEPT_ZN_1"/>
</dbReference>
<dbReference type="PROSITE" id="PS52035">
    <property type="entry name" value="PEPTIDASE_M14"/>
    <property type="match status" value="1"/>
</dbReference>
<accession>A0A7M7T7G8</accession>
<dbReference type="GO" id="GO:0005615">
    <property type="term" value="C:extracellular space"/>
    <property type="evidence" value="ECO:0007669"/>
    <property type="project" value="TreeGrafter"/>
</dbReference>
<evidence type="ECO:0000313" key="18">
    <source>
        <dbReference type="EnsemblMetazoa" id="XP_031780002"/>
    </source>
</evidence>
<dbReference type="FunFam" id="3.30.70.340:FF:000002">
    <property type="entry name" value="Carboxypeptidase A"/>
    <property type="match status" value="1"/>
</dbReference>
<name>A0A7M7T7G8_NASVI</name>
<evidence type="ECO:0000256" key="6">
    <source>
        <dbReference type="ARBA" id="ARBA00022670"/>
    </source>
</evidence>
<feature type="active site" description="Proton donor/acceptor" evidence="15">
    <location>
        <position position="384"/>
    </location>
</feature>
<dbReference type="EnsemblMetazoa" id="XM_031924142">
    <property type="protein sequence ID" value="XP_031780002"/>
    <property type="gene ID" value="LOC100678314"/>
</dbReference>
<evidence type="ECO:0000256" key="5">
    <source>
        <dbReference type="ARBA" id="ARBA00022645"/>
    </source>
</evidence>
<evidence type="ECO:0000256" key="4">
    <source>
        <dbReference type="ARBA" id="ARBA00022525"/>
    </source>
</evidence>
<dbReference type="FunCoup" id="A0A7M7T7G8">
    <property type="interactions" value="35"/>
</dbReference>
<keyword evidence="12" id="KW-1015">Disulfide bond</keyword>
<evidence type="ECO:0000256" key="3">
    <source>
        <dbReference type="ARBA" id="ARBA00005988"/>
    </source>
</evidence>
<dbReference type="PANTHER" id="PTHR11705:SF153">
    <property type="entry name" value="ZINC CARBOXYPEPTIDASE A 1-LIKE PROTEIN"/>
    <property type="match status" value="1"/>
</dbReference>
<keyword evidence="4" id="KW-0964">Secreted</keyword>
<dbReference type="PRINTS" id="PR00765">
    <property type="entry name" value="CRBOXYPTASEA"/>
</dbReference>
<dbReference type="Pfam" id="PF02244">
    <property type="entry name" value="Propep_M14"/>
    <property type="match status" value="1"/>
</dbReference>
<dbReference type="SUPFAM" id="SSF54897">
    <property type="entry name" value="Protease propeptides/inhibitors"/>
    <property type="match status" value="1"/>
</dbReference>
<evidence type="ECO:0000256" key="2">
    <source>
        <dbReference type="ARBA" id="ARBA00004613"/>
    </source>
</evidence>
<dbReference type="InterPro" id="IPR003146">
    <property type="entry name" value="M14A_act_pep"/>
</dbReference>
<dbReference type="OrthoDB" id="3626597at2759"/>
<dbReference type="RefSeq" id="XP_031780002.1">
    <property type="nucleotide sequence ID" value="XM_031924142.1"/>
</dbReference>
<dbReference type="PANTHER" id="PTHR11705">
    <property type="entry name" value="PROTEASE FAMILY M14 CARBOXYPEPTIDASE A,B"/>
    <property type="match status" value="1"/>
</dbReference>
<dbReference type="KEGG" id="nvi:100678314"/>
<evidence type="ECO:0000256" key="15">
    <source>
        <dbReference type="PROSITE-ProRule" id="PRU01379"/>
    </source>
</evidence>
<dbReference type="SUPFAM" id="SSF53187">
    <property type="entry name" value="Zn-dependent exopeptidases"/>
    <property type="match status" value="1"/>
</dbReference>
<keyword evidence="6" id="KW-0645">Protease</keyword>
<dbReference type="InterPro" id="IPR000834">
    <property type="entry name" value="Peptidase_M14"/>
</dbReference>
<dbReference type="GO" id="GO:0004181">
    <property type="term" value="F:metallocarboxypeptidase activity"/>
    <property type="evidence" value="ECO:0007669"/>
    <property type="project" value="InterPro"/>
</dbReference>
<dbReference type="GeneID" id="100678314"/>
<evidence type="ECO:0000256" key="1">
    <source>
        <dbReference type="ARBA" id="ARBA00001947"/>
    </source>
</evidence>
<keyword evidence="8 16" id="KW-0732">Signal</keyword>
<dbReference type="Gene3D" id="3.30.70.340">
    <property type="entry name" value="Metallocarboxypeptidase-like"/>
    <property type="match status" value="1"/>
</dbReference>
<dbReference type="GO" id="GO:0006508">
    <property type="term" value="P:proteolysis"/>
    <property type="evidence" value="ECO:0007669"/>
    <property type="project" value="UniProtKB-KW"/>
</dbReference>
<dbReference type="FunFam" id="3.40.630.10:FF:000040">
    <property type="entry name" value="zinc carboxypeptidase"/>
    <property type="match status" value="1"/>
</dbReference>
<dbReference type="SMART" id="SM00631">
    <property type="entry name" value="Zn_pept"/>
    <property type="match status" value="1"/>
</dbReference>
<dbReference type="AlphaFoldDB" id="A0A7M7T7G8"/>
<dbReference type="PROSITE" id="PS00132">
    <property type="entry name" value="CARBOXYPEPT_ZN_1"/>
    <property type="match status" value="1"/>
</dbReference>
<evidence type="ECO:0000259" key="17">
    <source>
        <dbReference type="PROSITE" id="PS52035"/>
    </source>
</evidence>
<evidence type="ECO:0000256" key="9">
    <source>
        <dbReference type="ARBA" id="ARBA00022801"/>
    </source>
</evidence>
<dbReference type="CDD" id="cd03860">
    <property type="entry name" value="M14_CP_A-B_like"/>
    <property type="match status" value="1"/>
</dbReference>
<protein>
    <recommendedName>
        <fullName evidence="14">Zinc carboxypeptidase A 1</fullName>
    </recommendedName>
</protein>
<comment type="function">
    <text evidence="13">Involved in the digestion of the blood meal.</text>
</comment>
<feature type="signal peptide" evidence="16">
    <location>
        <begin position="1"/>
        <end position="17"/>
    </location>
</feature>
<keyword evidence="10" id="KW-0862">Zinc</keyword>
<evidence type="ECO:0000256" key="7">
    <source>
        <dbReference type="ARBA" id="ARBA00022723"/>
    </source>
</evidence>
<dbReference type="GO" id="GO:0008270">
    <property type="term" value="F:zinc ion binding"/>
    <property type="evidence" value="ECO:0007669"/>
    <property type="project" value="InterPro"/>
</dbReference>
<evidence type="ECO:0000256" key="14">
    <source>
        <dbReference type="ARBA" id="ARBA00069039"/>
    </source>
</evidence>
<keyword evidence="5" id="KW-0121">Carboxypeptidase</keyword>
<keyword evidence="19" id="KW-1185">Reference proteome</keyword>
<reference evidence="18" key="1">
    <citation type="submission" date="2021-01" db="UniProtKB">
        <authorList>
            <consortium name="EnsemblMetazoa"/>
        </authorList>
    </citation>
    <scope>IDENTIFICATION</scope>
</reference>
<keyword evidence="9" id="KW-0378">Hydrolase</keyword>
<feature type="chain" id="PRO_5029832234" description="Zinc carboxypeptidase A 1" evidence="16">
    <location>
        <begin position="18"/>
        <end position="425"/>
    </location>
</feature>
<comment type="subcellular location">
    <subcellularLocation>
        <location evidence="2">Secreted</location>
    </subcellularLocation>
</comment>
<proteinExistence type="inferred from homology"/>
<evidence type="ECO:0000313" key="19">
    <source>
        <dbReference type="Proteomes" id="UP000002358"/>
    </source>
</evidence>
<dbReference type="SMR" id="A0A7M7T7G8"/>
<evidence type="ECO:0000256" key="12">
    <source>
        <dbReference type="ARBA" id="ARBA00023157"/>
    </source>
</evidence>
<organism evidence="18 19">
    <name type="scientific">Nasonia vitripennis</name>
    <name type="common">Parasitic wasp</name>
    <dbReference type="NCBI Taxonomy" id="7425"/>
    <lineage>
        <taxon>Eukaryota</taxon>
        <taxon>Metazoa</taxon>
        <taxon>Ecdysozoa</taxon>
        <taxon>Arthropoda</taxon>
        <taxon>Hexapoda</taxon>
        <taxon>Insecta</taxon>
        <taxon>Pterygota</taxon>
        <taxon>Neoptera</taxon>
        <taxon>Endopterygota</taxon>
        <taxon>Hymenoptera</taxon>
        <taxon>Apocrita</taxon>
        <taxon>Proctotrupomorpha</taxon>
        <taxon>Chalcidoidea</taxon>
        <taxon>Pteromalidae</taxon>
        <taxon>Pteromalinae</taxon>
        <taxon>Nasonia</taxon>
    </lineage>
</organism>
<dbReference type="Gene3D" id="3.40.630.10">
    <property type="entry name" value="Zn peptidases"/>
    <property type="match status" value="1"/>
</dbReference>
<dbReference type="Proteomes" id="UP000002358">
    <property type="component" value="Chromosome 1"/>
</dbReference>
<keyword evidence="11" id="KW-0482">Metalloprotease</keyword>
<keyword evidence="7" id="KW-0479">Metal-binding</keyword>
<evidence type="ECO:0000256" key="13">
    <source>
        <dbReference type="ARBA" id="ARBA00057299"/>
    </source>
</evidence>
<evidence type="ECO:0000256" key="16">
    <source>
        <dbReference type="SAM" id="SignalP"/>
    </source>
</evidence>
<feature type="domain" description="Peptidase M14" evidence="17">
    <location>
        <begin position="117"/>
        <end position="418"/>
    </location>
</feature>
<dbReference type="Pfam" id="PF00246">
    <property type="entry name" value="Peptidase_M14"/>
    <property type="match status" value="1"/>
</dbReference>
<comment type="similarity">
    <text evidence="3 15">Belongs to the peptidase M14 family.</text>
</comment>
<comment type="cofactor">
    <cofactor evidence="1">
        <name>Zn(2+)</name>
        <dbReference type="ChEBI" id="CHEBI:29105"/>
    </cofactor>
</comment>
<evidence type="ECO:0000256" key="8">
    <source>
        <dbReference type="ARBA" id="ARBA00022729"/>
    </source>
</evidence>
<dbReference type="InParanoid" id="A0A7M7T7G8"/>
<evidence type="ECO:0000256" key="10">
    <source>
        <dbReference type="ARBA" id="ARBA00022833"/>
    </source>
</evidence>